<keyword evidence="3" id="KW-0456">Lyase</keyword>
<dbReference type="EC" id="4.3.2.3" evidence="3"/>
<dbReference type="PANTHER" id="PTHR11820">
    <property type="entry name" value="ACYLPYRUVASE"/>
    <property type="match status" value="1"/>
</dbReference>
<dbReference type="Gene3D" id="3.90.850.10">
    <property type="entry name" value="Fumarylacetoacetase-like, C-terminal domain"/>
    <property type="match status" value="1"/>
</dbReference>
<reference evidence="3 4" key="1">
    <citation type="submission" date="2015-01" db="EMBL/GenBank/DDBJ databases">
        <title>Draft genome of the acidophilic iron oxidizer Ferrimicrobium acidiphilum strain T23.</title>
        <authorList>
            <person name="Poehlein A."/>
            <person name="Eisen S."/>
            <person name="Schloemann M."/>
            <person name="Johnson B.D."/>
            <person name="Daniel R."/>
            <person name="Muehling M."/>
        </authorList>
    </citation>
    <scope>NUCLEOTIDE SEQUENCE [LARGE SCALE GENOMIC DNA]</scope>
    <source>
        <strain evidence="3 4">T23</strain>
    </source>
</reference>
<dbReference type="AlphaFoldDB" id="A0A0D8FT94"/>
<evidence type="ECO:0000313" key="3">
    <source>
        <dbReference type="EMBL" id="KJE76500.1"/>
    </source>
</evidence>
<evidence type="ECO:0000256" key="1">
    <source>
        <dbReference type="ARBA" id="ARBA00022723"/>
    </source>
</evidence>
<dbReference type="GO" id="GO:0046872">
    <property type="term" value="F:metal ion binding"/>
    <property type="evidence" value="ECO:0007669"/>
    <property type="project" value="UniProtKB-KW"/>
</dbReference>
<sequence length="283" mass="30275">MRIATMTDGRQNRLALGHDERWYDVGDASTESSITVLLKGVDAARVFVTAERALSQDFAPVMPLLPSRNVMCLGKNFVAHAEEFALFNRDAEVVPSAPIIFTKAVAALCGPTDSLVVQEGLAHQLDYETELAVVIGKSGRNIGADSAGEYIAAYTVINDVTARDLQALHAQWFLGKSLPGASPMGPVLVTPDELDPLGDRLLSTWVNGELRQRAALSDMIVSVEQAIATISRVVPLQVGDVIAMGTPAGVAVSFDPPRFLQNGDHIVSEIEGIGRLENTVCIV</sequence>
<dbReference type="InterPro" id="IPR011234">
    <property type="entry name" value="Fumarylacetoacetase-like_C"/>
</dbReference>
<dbReference type="eggNOG" id="COG0179">
    <property type="taxonomic scope" value="Bacteria"/>
</dbReference>
<dbReference type="OrthoDB" id="9805307at2"/>
<gene>
    <name evidence="3" type="ORF">FEAC_17270</name>
</gene>
<dbReference type="GO" id="GO:0018773">
    <property type="term" value="F:acetylpyruvate hydrolase activity"/>
    <property type="evidence" value="ECO:0007669"/>
    <property type="project" value="TreeGrafter"/>
</dbReference>
<proteinExistence type="predicted"/>
<protein>
    <submittedName>
        <fullName evidence="3">Ureidoglycolate lyase</fullName>
        <ecNumber evidence="3">4.3.2.3</ecNumber>
    </submittedName>
</protein>
<dbReference type="Pfam" id="PF01557">
    <property type="entry name" value="FAA_hydrolase"/>
    <property type="match status" value="1"/>
</dbReference>
<comment type="caution">
    <text evidence="3">The sequence shown here is derived from an EMBL/GenBank/DDBJ whole genome shotgun (WGS) entry which is preliminary data.</text>
</comment>
<dbReference type="RefSeq" id="WP_052566072.1">
    <property type="nucleotide sequence ID" value="NZ_JQKF01000012.1"/>
</dbReference>
<dbReference type="PANTHER" id="PTHR11820:SF7">
    <property type="entry name" value="ACYLPYRUVASE FAHD1, MITOCHONDRIAL"/>
    <property type="match status" value="1"/>
</dbReference>
<keyword evidence="1" id="KW-0479">Metal-binding</keyword>
<dbReference type="STRING" id="1121877.FEAC_17270"/>
<dbReference type="InterPro" id="IPR036663">
    <property type="entry name" value="Fumarylacetoacetase_C_sf"/>
</dbReference>
<evidence type="ECO:0000259" key="2">
    <source>
        <dbReference type="Pfam" id="PF01557"/>
    </source>
</evidence>
<dbReference type="GO" id="GO:0050385">
    <property type="term" value="F:ureidoglycolate lyase activity"/>
    <property type="evidence" value="ECO:0007669"/>
    <property type="project" value="UniProtKB-EC"/>
</dbReference>
<accession>A0A0D8FT94</accession>
<feature type="domain" description="Fumarylacetoacetase-like C-terminal" evidence="2">
    <location>
        <begin position="70"/>
        <end position="280"/>
    </location>
</feature>
<name>A0A0D8FT94_9ACTN</name>
<evidence type="ECO:0000313" key="4">
    <source>
        <dbReference type="Proteomes" id="UP000032336"/>
    </source>
</evidence>
<dbReference type="GeneID" id="78372884"/>
<organism evidence="3 4">
    <name type="scientific">Ferrimicrobium acidiphilum DSM 19497</name>
    <dbReference type="NCBI Taxonomy" id="1121877"/>
    <lineage>
        <taxon>Bacteria</taxon>
        <taxon>Bacillati</taxon>
        <taxon>Actinomycetota</taxon>
        <taxon>Acidimicrobiia</taxon>
        <taxon>Acidimicrobiales</taxon>
        <taxon>Acidimicrobiaceae</taxon>
        <taxon>Ferrimicrobium</taxon>
    </lineage>
</organism>
<keyword evidence="4" id="KW-1185">Reference proteome</keyword>
<dbReference type="SUPFAM" id="SSF56529">
    <property type="entry name" value="FAH"/>
    <property type="match status" value="1"/>
</dbReference>
<dbReference type="Proteomes" id="UP000032336">
    <property type="component" value="Unassembled WGS sequence"/>
</dbReference>
<dbReference type="EMBL" id="JXUW01000015">
    <property type="protein sequence ID" value="KJE76500.1"/>
    <property type="molecule type" value="Genomic_DNA"/>
</dbReference>